<evidence type="ECO:0000256" key="2">
    <source>
        <dbReference type="ARBA" id="ARBA00023002"/>
    </source>
</evidence>
<dbReference type="PRINTS" id="PR00080">
    <property type="entry name" value="SDRFAMILY"/>
</dbReference>
<dbReference type="AlphaFoldDB" id="A0A939IV39"/>
<accession>A0A939IV39</accession>
<dbReference type="Proteomes" id="UP000664332">
    <property type="component" value="Unassembled WGS sequence"/>
</dbReference>
<dbReference type="Gene3D" id="3.40.50.720">
    <property type="entry name" value="NAD(P)-binding Rossmann-like Domain"/>
    <property type="match status" value="1"/>
</dbReference>
<evidence type="ECO:0000256" key="1">
    <source>
        <dbReference type="ARBA" id="ARBA00006484"/>
    </source>
</evidence>
<dbReference type="Pfam" id="PF00106">
    <property type="entry name" value="adh_short"/>
    <property type="match status" value="1"/>
</dbReference>
<dbReference type="PRINTS" id="PR00081">
    <property type="entry name" value="GDHRDH"/>
</dbReference>
<evidence type="ECO:0000313" key="5">
    <source>
        <dbReference type="Proteomes" id="UP000664332"/>
    </source>
</evidence>
<keyword evidence="5" id="KW-1185">Reference proteome</keyword>
<sequence length="196" mass="20294">MTGGNTGIGAAICPAAGRAGANAVDDYMCNDAAAHEVGEQVRQAGGNAIAVKTDVLRPAEVKKLVTTAVGAFGRIDVVVNNAGIVTGKNILDSDEGDFNAVIGTNLKGPYFGCKYAAEQFIVQGCTAADPGVVINISSVHEFWPMPGNNAYCVAKGGCGCWPETPVWNSVVSGCGWSILPRVLVIPPSTSRLRQTR</sequence>
<dbReference type="GO" id="GO:0016491">
    <property type="term" value="F:oxidoreductase activity"/>
    <property type="evidence" value="ECO:0007669"/>
    <property type="project" value="UniProtKB-KW"/>
</dbReference>
<dbReference type="SUPFAM" id="SSF51735">
    <property type="entry name" value="NAD(P)-binding Rossmann-fold domains"/>
    <property type="match status" value="1"/>
</dbReference>
<reference evidence="4" key="1">
    <citation type="submission" date="2021-03" db="EMBL/GenBank/DDBJ databases">
        <authorList>
            <person name="Sun Q."/>
        </authorList>
    </citation>
    <scope>NUCLEOTIDE SEQUENCE</scope>
    <source>
        <strain evidence="4">CCM 8862</strain>
    </source>
</reference>
<name>A0A939IV39_9CORY</name>
<protein>
    <submittedName>
        <fullName evidence="4">SDR family NAD(P)-dependent oxidoreductase</fullName>
    </submittedName>
</protein>
<dbReference type="PANTHER" id="PTHR43639:SF1">
    <property type="entry name" value="SHORT-CHAIN DEHYDROGENASE_REDUCTASE FAMILY PROTEIN"/>
    <property type="match status" value="1"/>
</dbReference>
<dbReference type="EMBL" id="JAFLEQ010000008">
    <property type="protein sequence ID" value="MBN9643836.1"/>
    <property type="molecule type" value="Genomic_DNA"/>
</dbReference>
<evidence type="ECO:0000313" key="4">
    <source>
        <dbReference type="EMBL" id="MBN9643836.1"/>
    </source>
</evidence>
<comment type="similarity">
    <text evidence="1 3">Belongs to the short-chain dehydrogenases/reductases (SDR) family.</text>
</comment>
<gene>
    <name evidence="4" type="ORF">JZY06_04255</name>
</gene>
<dbReference type="PANTHER" id="PTHR43639">
    <property type="entry name" value="OXIDOREDUCTASE, SHORT-CHAIN DEHYDROGENASE/REDUCTASE FAMILY (AFU_ORTHOLOGUE AFUA_5G02870)"/>
    <property type="match status" value="1"/>
</dbReference>
<evidence type="ECO:0000256" key="3">
    <source>
        <dbReference type="RuleBase" id="RU000363"/>
    </source>
</evidence>
<dbReference type="InterPro" id="IPR002347">
    <property type="entry name" value="SDR_fam"/>
</dbReference>
<comment type="caution">
    <text evidence="4">The sequence shown here is derived from an EMBL/GenBank/DDBJ whole genome shotgun (WGS) entry which is preliminary data.</text>
</comment>
<keyword evidence="2" id="KW-0560">Oxidoreductase</keyword>
<dbReference type="InterPro" id="IPR036291">
    <property type="entry name" value="NAD(P)-bd_dom_sf"/>
</dbReference>
<proteinExistence type="inferred from homology"/>
<organism evidence="4 5">
    <name type="scientific">Corynebacterium mendelii</name>
    <dbReference type="NCBI Taxonomy" id="2765362"/>
    <lineage>
        <taxon>Bacteria</taxon>
        <taxon>Bacillati</taxon>
        <taxon>Actinomycetota</taxon>
        <taxon>Actinomycetes</taxon>
        <taxon>Mycobacteriales</taxon>
        <taxon>Corynebacteriaceae</taxon>
        <taxon>Corynebacterium</taxon>
    </lineage>
</organism>